<dbReference type="OrthoDB" id="2196187at2759"/>
<keyword evidence="2" id="KW-0472">Membrane</keyword>
<dbReference type="GO" id="GO:0042273">
    <property type="term" value="P:ribosomal large subunit biogenesis"/>
    <property type="evidence" value="ECO:0007669"/>
    <property type="project" value="UniProtKB-UniRule"/>
</dbReference>
<organism evidence="3 4">
    <name type="scientific">Smittium mucronatum</name>
    <dbReference type="NCBI Taxonomy" id="133383"/>
    <lineage>
        <taxon>Eukaryota</taxon>
        <taxon>Fungi</taxon>
        <taxon>Fungi incertae sedis</taxon>
        <taxon>Zoopagomycota</taxon>
        <taxon>Kickxellomycotina</taxon>
        <taxon>Harpellomycetes</taxon>
        <taxon>Harpellales</taxon>
        <taxon>Legeriomycetaceae</taxon>
        <taxon>Smittium</taxon>
    </lineage>
</organism>
<gene>
    <name evidence="3" type="ORF">AYI68_g254</name>
</gene>
<keyword evidence="2" id="KW-0812">Transmembrane</keyword>
<feature type="transmembrane region" description="Helical" evidence="2">
    <location>
        <begin position="60"/>
        <end position="82"/>
    </location>
</feature>
<evidence type="ECO:0000256" key="1">
    <source>
        <dbReference type="RuleBase" id="RU365057"/>
    </source>
</evidence>
<comment type="function">
    <text evidence="1">Required for 60S pre-ribosomal subunits export to the cytoplasm.</text>
</comment>
<evidence type="ECO:0000313" key="3">
    <source>
        <dbReference type="EMBL" id="OLY85550.1"/>
    </source>
</evidence>
<dbReference type="GO" id="GO:0000055">
    <property type="term" value="P:ribosomal large subunit export from nucleus"/>
    <property type="evidence" value="ECO:0007669"/>
    <property type="project" value="UniProtKB-UniRule"/>
</dbReference>
<dbReference type="GO" id="GO:0015031">
    <property type="term" value="P:protein transport"/>
    <property type="evidence" value="ECO:0007669"/>
    <property type="project" value="UniProtKB-KW"/>
</dbReference>
<dbReference type="AlphaFoldDB" id="A0A1R0H8N9"/>
<evidence type="ECO:0000313" key="4">
    <source>
        <dbReference type="Proteomes" id="UP000187455"/>
    </source>
</evidence>
<keyword evidence="4" id="KW-1185">Reference proteome</keyword>
<reference evidence="3 4" key="1">
    <citation type="journal article" date="2016" name="Mol. Biol. Evol.">
        <title>Genome-Wide Survey of Gut Fungi (Harpellales) Reveals the First Horizontally Transferred Ubiquitin Gene from a Mosquito Host.</title>
        <authorList>
            <person name="Wang Y."/>
            <person name="White M.M."/>
            <person name="Kvist S."/>
            <person name="Moncalvo J.M."/>
        </authorList>
    </citation>
    <scope>NUCLEOTIDE SEQUENCE [LARGE SCALE GENOMIC DNA]</scope>
    <source>
        <strain evidence="3 4">ALG-7-W6</strain>
    </source>
</reference>
<dbReference type="Proteomes" id="UP000187455">
    <property type="component" value="Unassembled WGS sequence"/>
</dbReference>
<comment type="subcellular location">
    <subcellularLocation>
        <location evidence="1">Nucleus</location>
        <location evidence="1">Nucleolus</location>
    </subcellularLocation>
</comment>
<keyword evidence="1" id="KW-0539">Nucleus</keyword>
<protein>
    <recommendedName>
        <fullName evidence="1">Protein SDA1</fullName>
    </recommendedName>
</protein>
<accession>A0A1R0H8N9</accession>
<sequence length="90" mass="10885">MGRRGRATEILNNLPQLQNLMKRDPPSYRDEFLQQWRHFESSMTIFELKPEDEYKDFSELLMFLSHYLILILSIPFIGYSTLPKRFIWVS</sequence>
<dbReference type="GO" id="GO:0005730">
    <property type="term" value="C:nucleolus"/>
    <property type="evidence" value="ECO:0007669"/>
    <property type="project" value="UniProtKB-SubCell"/>
</dbReference>
<dbReference type="PANTHER" id="PTHR12730:SF0">
    <property type="entry name" value="PROTEIN SDA1 HOMOLOG"/>
    <property type="match status" value="1"/>
</dbReference>
<proteinExistence type="inferred from homology"/>
<keyword evidence="1" id="KW-0813">Transport</keyword>
<dbReference type="PANTHER" id="PTHR12730">
    <property type="entry name" value="HSDA/SDA1-RELATED"/>
    <property type="match status" value="1"/>
</dbReference>
<evidence type="ECO:0000256" key="2">
    <source>
        <dbReference type="SAM" id="Phobius"/>
    </source>
</evidence>
<keyword evidence="2" id="KW-1133">Transmembrane helix</keyword>
<comment type="similarity">
    <text evidence="1">Belongs to the SDA1 family.</text>
</comment>
<dbReference type="InterPro" id="IPR027312">
    <property type="entry name" value="Sda1"/>
</dbReference>
<keyword evidence="1" id="KW-0690">Ribosome biogenesis</keyword>
<name>A0A1R0H8N9_9FUNG</name>
<dbReference type="STRING" id="133383.A0A1R0H8N9"/>
<keyword evidence="1" id="KW-0653">Protein transport</keyword>
<comment type="caution">
    <text evidence="3">The sequence shown here is derived from an EMBL/GenBank/DDBJ whole genome shotgun (WGS) entry which is preliminary data.</text>
</comment>
<dbReference type="EMBL" id="LSSL01000074">
    <property type="protein sequence ID" value="OLY85550.1"/>
    <property type="molecule type" value="Genomic_DNA"/>
</dbReference>